<feature type="compositionally biased region" description="Basic and acidic residues" evidence="1">
    <location>
        <begin position="52"/>
        <end position="61"/>
    </location>
</feature>
<gene>
    <name evidence="3" type="ORF">EUX98_g7678</name>
</gene>
<evidence type="ECO:0000256" key="1">
    <source>
        <dbReference type="SAM" id="MobiDB-lite"/>
    </source>
</evidence>
<comment type="caution">
    <text evidence="3">The sequence shown here is derived from an EMBL/GenBank/DDBJ whole genome shotgun (WGS) entry which is preliminary data.</text>
</comment>
<keyword evidence="4" id="KW-1185">Reference proteome</keyword>
<dbReference type="Proteomes" id="UP000308730">
    <property type="component" value="Unassembled WGS sequence"/>
</dbReference>
<accession>A0A4S4MN99</accession>
<feature type="signal peptide" evidence="2">
    <location>
        <begin position="1"/>
        <end position="15"/>
    </location>
</feature>
<feature type="chain" id="PRO_5020932517" evidence="2">
    <location>
        <begin position="16"/>
        <end position="271"/>
    </location>
</feature>
<protein>
    <submittedName>
        <fullName evidence="3">Uncharacterized protein</fullName>
    </submittedName>
</protein>
<name>A0A4S4MN99_9APHY</name>
<proteinExistence type="predicted"/>
<feature type="region of interest" description="Disordered" evidence="1">
    <location>
        <begin position="52"/>
        <end position="79"/>
    </location>
</feature>
<feature type="region of interest" description="Disordered" evidence="1">
    <location>
        <begin position="110"/>
        <end position="148"/>
    </location>
</feature>
<sequence length="271" mass="30621">MLQAIGLWLLQLVLRRVVPGPRSDERSSPGLTINLWLFPFFFISTHRSDPALERHDRREDSPGFIVPIPPPRSPPADRSSVEYYNRATQSSTSDSDVEISEVNSASITSQHIPQSLCSRSNSDHTASGSHHAMETRSHQRHSGHTQVESLLIPKPKGALGRPNGGGYSLRTALRWSDRSYHDVYWFVKELAKGEMKPGVSFTRQPACAFAIIKDMSADLYPFLEKYEDLWPVDDFIRSSLSTLNTAHKKFVNRNPGNETRAYTDFLHLYQG</sequence>
<organism evidence="3 4">
    <name type="scientific">Antrodiella citrinella</name>
    <dbReference type="NCBI Taxonomy" id="2447956"/>
    <lineage>
        <taxon>Eukaryota</taxon>
        <taxon>Fungi</taxon>
        <taxon>Dikarya</taxon>
        <taxon>Basidiomycota</taxon>
        <taxon>Agaricomycotina</taxon>
        <taxon>Agaricomycetes</taxon>
        <taxon>Polyporales</taxon>
        <taxon>Steccherinaceae</taxon>
        <taxon>Antrodiella</taxon>
    </lineage>
</organism>
<evidence type="ECO:0000256" key="2">
    <source>
        <dbReference type="SAM" id="SignalP"/>
    </source>
</evidence>
<reference evidence="3 4" key="1">
    <citation type="submission" date="2019-02" db="EMBL/GenBank/DDBJ databases">
        <title>Genome sequencing of the rare red list fungi Antrodiella citrinella (Flaviporus citrinellus).</title>
        <authorList>
            <person name="Buettner E."/>
            <person name="Kellner H."/>
        </authorList>
    </citation>
    <scope>NUCLEOTIDE SEQUENCE [LARGE SCALE GENOMIC DNA]</scope>
    <source>
        <strain evidence="3 4">DSM 108506</strain>
    </source>
</reference>
<dbReference type="OrthoDB" id="2686745at2759"/>
<dbReference type="AlphaFoldDB" id="A0A4S4MN99"/>
<feature type="compositionally biased region" description="Polar residues" evidence="1">
    <location>
        <begin position="110"/>
        <end position="128"/>
    </location>
</feature>
<evidence type="ECO:0000313" key="4">
    <source>
        <dbReference type="Proteomes" id="UP000308730"/>
    </source>
</evidence>
<keyword evidence="2" id="KW-0732">Signal</keyword>
<dbReference type="EMBL" id="SGPM01000340">
    <property type="protein sequence ID" value="THH26511.1"/>
    <property type="molecule type" value="Genomic_DNA"/>
</dbReference>
<evidence type="ECO:0000313" key="3">
    <source>
        <dbReference type="EMBL" id="THH26511.1"/>
    </source>
</evidence>